<evidence type="ECO:0000313" key="2">
    <source>
        <dbReference type="Proteomes" id="UP000799778"/>
    </source>
</evidence>
<dbReference type="GeneID" id="54288903"/>
<dbReference type="RefSeq" id="XP_033389438.1">
    <property type="nucleotide sequence ID" value="XM_033531506.1"/>
</dbReference>
<dbReference type="EMBL" id="ML978066">
    <property type="protein sequence ID" value="KAF2021099.1"/>
    <property type="molecule type" value="Genomic_DNA"/>
</dbReference>
<dbReference type="AlphaFoldDB" id="A0A6A5Y729"/>
<gene>
    <name evidence="1" type="ORF">BU24DRAFT_457113</name>
</gene>
<dbReference type="Proteomes" id="UP000799778">
    <property type="component" value="Unassembled WGS sequence"/>
</dbReference>
<keyword evidence="2" id="KW-1185">Reference proteome</keyword>
<accession>A0A6A5Y729</accession>
<reference evidence="1" key="1">
    <citation type="journal article" date="2020" name="Stud. Mycol.">
        <title>101 Dothideomycetes genomes: a test case for predicting lifestyles and emergence of pathogens.</title>
        <authorList>
            <person name="Haridas S."/>
            <person name="Albert R."/>
            <person name="Binder M."/>
            <person name="Bloem J."/>
            <person name="Labutti K."/>
            <person name="Salamov A."/>
            <person name="Andreopoulos B."/>
            <person name="Baker S."/>
            <person name="Barry K."/>
            <person name="Bills G."/>
            <person name="Bluhm B."/>
            <person name="Cannon C."/>
            <person name="Castanera R."/>
            <person name="Culley D."/>
            <person name="Daum C."/>
            <person name="Ezra D."/>
            <person name="Gonzalez J."/>
            <person name="Henrissat B."/>
            <person name="Kuo A."/>
            <person name="Liang C."/>
            <person name="Lipzen A."/>
            <person name="Lutzoni F."/>
            <person name="Magnuson J."/>
            <person name="Mondo S."/>
            <person name="Nolan M."/>
            <person name="Ohm R."/>
            <person name="Pangilinan J."/>
            <person name="Park H.-J."/>
            <person name="Ramirez L."/>
            <person name="Alfaro M."/>
            <person name="Sun H."/>
            <person name="Tritt A."/>
            <person name="Yoshinaga Y."/>
            <person name="Zwiers L.-H."/>
            <person name="Turgeon B."/>
            <person name="Goodwin S."/>
            <person name="Spatafora J."/>
            <person name="Crous P."/>
            <person name="Grigoriev I."/>
        </authorList>
    </citation>
    <scope>NUCLEOTIDE SEQUENCE</scope>
    <source>
        <strain evidence="1">CBS 175.79</strain>
    </source>
</reference>
<dbReference type="OrthoDB" id="5243686at2759"/>
<proteinExistence type="predicted"/>
<evidence type="ECO:0000313" key="1">
    <source>
        <dbReference type="EMBL" id="KAF2021099.1"/>
    </source>
</evidence>
<name>A0A6A5Y729_9PLEO</name>
<protein>
    <submittedName>
        <fullName evidence="1">Uncharacterized protein</fullName>
    </submittedName>
</protein>
<sequence>MDPIQPPFLFRIDEISERSDIVPPRLDKEGRWNPSSKPGSHIRTAGGVSGQWFYLDGQSIRQIDALPETGCEHHSTMSVYYSAGLGFWIMKGDATAIADERESAWHTPKFDHISRDYSSFITYQGPNVNLRIQRSDQTWPAFLLPDIYHTSERTDAKHLGGLTGELPIFIAFLALATRPEWLANAIPILFSEGSWKVHSYVSPRQHKRGVVVSVYSAPFTWNGGSNKATLTQYEDGDSGNFFS</sequence>
<organism evidence="1 2">
    <name type="scientific">Aaosphaeria arxii CBS 175.79</name>
    <dbReference type="NCBI Taxonomy" id="1450172"/>
    <lineage>
        <taxon>Eukaryota</taxon>
        <taxon>Fungi</taxon>
        <taxon>Dikarya</taxon>
        <taxon>Ascomycota</taxon>
        <taxon>Pezizomycotina</taxon>
        <taxon>Dothideomycetes</taxon>
        <taxon>Pleosporomycetidae</taxon>
        <taxon>Pleosporales</taxon>
        <taxon>Pleosporales incertae sedis</taxon>
        <taxon>Aaosphaeria</taxon>
    </lineage>
</organism>